<dbReference type="RefSeq" id="WP_275469281.1">
    <property type="nucleotide sequence ID" value="NZ_CP110232.1"/>
</dbReference>
<dbReference type="InterPro" id="IPR036095">
    <property type="entry name" value="PTS_EIIB-like_sf"/>
</dbReference>
<dbReference type="Pfam" id="PF02302">
    <property type="entry name" value="PTS_IIB"/>
    <property type="match status" value="1"/>
</dbReference>
<dbReference type="InterPro" id="IPR003501">
    <property type="entry name" value="PTS_EIIB_2/3"/>
</dbReference>
<accession>A0AAF0CV91</accession>
<dbReference type="GO" id="GO:0008982">
    <property type="term" value="F:protein-N(PI)-phosphohistidine-sugar phosphotransferase activity"/>
    <property type="evidence" value="ECO:0007669"/>
    <property type="project" value="InterPro"/>
</dbReference>
<keyword evidence="1" id="KW-0808">Transferase</keyword>
<feature type="domain" description="Phosphotransferase system EIIB component type 2/3" evidence="2">
    <location>
        <begin position="32"/>
        <end position="114"/>
    </location>
</feature>
<name>A0AAF0CV91_9ENTE</name>
<dbReference type="EMBL" id="CP110232">
    <property type="protein sequence ID" value="WEG73482.1"/>
    <property type="molecule type" value="Genomic_DNA"/>
</dbReference>
<gene>
    <name evidence="3" type="ORF">OL234_00820</name>
</gene>
<sequence>MTDTKLDVISETEEKANVVLIFDLVFSFISDKGLLHTQLLAKKLGNILEKQGRVMEVESYSSDQLEQQASRGCVILLTPTYAYAQADIAEKFPTIPVIALSSQEYGLLDVETLAQRINEVLS</sequence>
<keyword evidence="4" id="KW-1185">Reference proteome</keyword>
<evidence type="ECO:0000313" key="4">
    <source>
        <dbReference type="Proteomes" id="UP001179647"/>
    </source>
</evidence>
<protein>
    <recommendedName>
        <fullName evidence="2">Phosphotransferase system EIIB component type 2/3 domain-containing protein</fullName>
    </recommendedName>
</protein>
<dbReference type="Gene3D" id="3.40.50.2300">
    <property type="match status" value="1"/>
</dbReference>
<organism evidence="3 4">
    <name type="scientific">Vagococcus intermedius</name>
    <dbReference type="NCBI Taxonomy" id="2991418"/>
    <lineage>
        <taxon>Bacteria</taxon>
        <taxon>Bacillati</taxon>
        <taxon>Bacillota</taxon>
        <taxon>Bacilli</taxon>
        <taxon>Lactobacillales</taxon>
        <taxon>Enterococcaceae</taxon>
        <taxon>Vagococcus</taxon>
    </lineage>
</organism>
<evidence type="ECO:0000256" key="1">
    <source>
        <dbReference type="ARBA" id="ARBA00022679"/>
    </source>
</evidence>
<evidence type="ECO:0000259" key="2">
    <source>
        <dbReference type="Pfam" id="PF02302"/>
    </source>
</evidence>
<dbReference type="KEGG" id="vie:OL234_00820"/>
<evidence type="ECO:0000313" key="3">
    <source>
        <dbReference type="EMBL" id="WEG73482.1"/>
    </source>
</evidence>
<dbReference type="Proteomes" id="UP001179647">
    <property type="component" value="Chromosome"/>
</dbReference>
<proteinExistence type="predicted"/>
<dbReference type="AlphaFoldDB" id="A0AAF0CV91"/>
<dbReference type="SUPFAM" id="SSF52794">
    <property type="entry name" value="PTS system IIB component-like"/>
    <property type="match status" value="1"/>
</dbReference>
<dbReference type="GO" id="GO:0009401">
    <property type="term" value="P:phosphoenolpyruvate-dependent sugar phosphotransferase system"/>
    <property type="evidence" value="ECO:0007669"/>
    <property type="project" value="InterPro"/>
</dbReference>
<reference evidence="3" key="1">
    <citation type="submission" date="2022-10" db="EMBL/GenBank/DDBJ databases">
        <title>Vagococcus sp. isolated from poultry meat.</title>
        <authorList>
            <person name="Johansson P."/>
            <person name="Bjorkroth J."/>
        </authorList>
    </citation>
    <scope>NUCLEOTIDE SEQUENCE</scope>
    <source>
        <strain evidence="3">STAA11</strain>
    </source>
</reference>